<dbReference type="GO" id="GO:0009897">
    <property type="term" value="C:external side of plasma membrane"/>
    <property type="evidence" value="ECO:0007669"/>
    <property type="project" value="TreeGrafter"/>
</dbReference>
<feature type="region of interest" description="Disordered" evidence="1">
    <location>
        <begin position="191"/>
        <end position="278"/>
    </location>
</feature>
<reference evidence="3 4" key="1">
    <citation type="journal article" date="2019" name="BMC Genomics">
        <title>New insights from Opisthorchis felineus genome: update on genomics of the epidemiologically important liver flukes.</title>
        <authorList>
            <person name="Ershov N.I."/>
            <person name="Mordvinov V.A."/>
            <person name="Prokhortchouk E.B."/>
            <person name="Pakharukova M.Y."/>
            <person name="Gunbin K.V."/>
            <person name="Ustyantsev K."/>
            <person name="Genaev M.A."/>
            <person name="Blinov A.G."/>
            <person name="Mazur A."/>
            <person name="Boulygina E."/>
            <person name="Tsygankova S."/>
            <person name="Khrameeva E."/>
            <person name="Chekanov N."/>
            <person name="Fan G."/>
            <person name="Xiao A."/>
            <person name="Zhang H."/>
            <person name="Xu X."/>
            <person name="Yang H."/>
            <person name="Solovyev V."/>
            <person name="Lee S.M."/>
            <person name="Liu X."/>
            <person name="Afonnikov D.A."/>
            <person name="Skryabin K.G."/>
        </authorList>
    </citation>
    <scope>NUCLEOTIDE SEQUENCE [LARGE SCALE GENOMIC DNA]</scope>
    <source>
        <strain evidence="3">AK-0245</strain>
        <tissue evidence="3">Whole organism</tissue>
    </source>
</reference>
<feature type="chain" id="PRO_5021018604" description="GDNF/GAS1 domain-containing protein" evidence="2">
    <location>
        <begin position="28"/>
        <end position="1002"/>
    </location>
</feature>
<dbReference type="Proteomes" id="UP000308267">
    <property type="component" value="Unassembled WGS sequence"/>
</dbReference>
<keyword evidence="2" id="KW-0732">Signal</keyword>
<evidence type="ECO:0008006" key="5">
    <source>
        <dbReference type="Google" id="ProtNLM"/>
    </source>
</evidence>
<sequence>MSMCCAILKIFVFYKWLLIWNSWILRAAPPPNWDIRATIHPPLTAVDYLQAADDTDIQAALIYQDNKTPDTGTIAKDCLESLRTCETQRGICRVDLEIFKQFCGDWRNERSLLGCHKQFVKECRSALKTVNHGRPNLRHCTCDGQVSRSIEDLSKCNLLRRNLNSHPCIQEPPLLYREITNFNLNMEHRIKDSAGKRDSTTPVEQTSTQESSELFSGTSATPQSTATNSSHPGVDSSDEKVELPSVGYSEQMATQEPKKSKTDNHTVSQSMEQRPENVKLTVSSVSNKTSCLVLLEQCTNQPSCARTLNQYRALCTPRSCNKLRSQCLLAHRAIERYGTHGNCSCNTEDDQVRKRRCLDYEQSVILNQCVALATEETADSKSTHDFSLMELPKLIETQVDSQQQGNSLHNQQYVKAVATSPGWLTSLSDPEGATTNVSDCYDPYRLCIRNRKCLQIYLQLATACSNAGTYFFSPTSTCSNRLKDFYSQATEYVHQALSCTCSERDHDCQTQLMMFRPQLIGLDQTNYGDPCTALWNNCQENRNCRANIKYLLLDCARNGAACSVYPERCIEAYRWWRSMDPLSNCRCMETEIFRLASSEGSHSFTCDTLKQSVIKTPCVRRNYLPEPQSTFPSNPHSVACFVTTRLELSPTTAIRVLANETQTNLATESSECSYLCSCSGGCQHRLCALEQRRLENDRRFKDVSSEGSRRDVTVDETFAHSNSPSPCRYASLIDSSCTCRVNGDVWCDVFQNIKPNILLDFQFVLRYDRGELISVVQLLTENLVNSELQYFNSLISIGRLLVGILRNSTGDQDCGLVLNEHRIEADAFHGSSTPRLFGGADAPDSADRGKTGYLVYAIITRPSLLIDWQSARTNRDSDQDALSQCVQSVKLLKLMVNRRYGEIRFPAVLSVLKRAEIVFRSKSTGTTSAHDNPVVSSLDSVGDDRQHVNQATWRQPRTSVAKPSGLSHRLNGENTSSFRPCILSPIMTVLASFAMWCSRIVL</sequence>
<dbReference type="GO" id="GO:0007399">
    <property type="term" value="P:nervous system development"/>
    <property type="evidence" value="ECO:0007669"/>
    <property type="project" value="TreeGrafter"/>
</dbReference>
<feature type="signal peptide" evidence="2">
    <location>
        <begin position="1"/>
        <end position="27"/>
    </location>
</feature>
<dbReference type="InterPro" id="IPR037193">
    <property type="entry name" value="GDNF_alpha"/>
</dbReference>
<accession>A0A4S2LJ89</accession>
<dbReference type="EMBL" id="SJOL01008140">
    <property type="protein sequence ID" value="TGZ61029.1"/>
    <property type="molecule type" value="Genomic_DNA"/>
</dbReference>
<comment type="caution">
    <text evidence="3">The sequence shown here is derived from an EMBL/GenBank/DDBJ whole genome shotgun (WGS) entry which is preliminary data.</text>
</comment>
<dbReference type="GO" id="GO:0038023">
    <property type="term" value="F:signaling receptor activity"/>
    <property type="evidence" value="ECO:0007669"/>
    <property type="project" value="InterPro"/>
</dbReference>
<dbReference type="OrthoDB" id="6279008at2759"/>
<evidence type="ECO:0000313" key="3">
    <source>
        <dbReference type="EMBL" id="TGZ61029.1"/>
    </source>
</evidence>
<dbReference type="PANTHER" id="PTHR10269">
    <property type="entry name" value="GDNF RECEPTOR ALPHA"/>
    <property type="match status" value="1"/>
</dbReference>
<proteinExistence type="predicted"/>
<dbReference type="SUPFAM" id="SSF110035">
    <property type="entry name" value="GDNF receptor-like"/>
    <property type="match status" value="1"/>
</dbReference>
<organism evidence="3 4">
    <name type="scientific">Opisthorchis felineus</name>
    <dbReference type="NCBI Taxonomy" id="147828"/>
    <lineage>
        <taxon>Eukaryota</taxon>
        <taxon>Metazoa</taxon>
        <taxon>Spiralia</taxon>
        <taxon>Lophotrochozoa</taxon>
        <taxon>Platyhelminthes</taxon>
        <taxon>Trematoda</taxon>
        <taxon>Digenea</taxon>
        <taxon>Opisthorchiida</taxon>
        <taxon>Opisthorchiata</taxon>
        <taxon>Opisthorchiidae</taxon>
        <taxon>Opisthorchis</taxon>
    </lineage>
</organism>
<dbReference type="GO" id="GO:0043235">
    <property type="term" value="C:receptor complex"/>
    <property type="evidence" value="ECO:0007669"/>
    <property type="project" value="TreeGrafter"/>
</dbReference>
<dbReference type="InterPro" id="IPR003438">
    <property type="entry name" value="GDNF_rcpt"/>
</dbReference>
<evidence type="ECO:0000256" key="2">
    <source>
        <dbReference type="SAM" id="SignalP"/>
    </source>
</evidence>
<protein>
    <recommendedName>
        <fullName evidence="5">GDNF/GAS1 domain-containing protein</fullName>
    </recommendedName>
</protein>
<dbReference type="PANTHER" id="PTHR10269:SF12">
    <property type="entry name" value="GLIAL CELL LINE-DERIVED NEUROTROPHIC FAMILY RECEPTOR-LIKE, ISOFORM E"/>
    <property type="match status" value="1"/>
</dbReference>
<evidence type="ECO:0000256" key="1">
    <source>
        <dbReference type="SAM" id="MobiDB-lite"/>
    </source>
</evidence>
<evidence type="ECO:0000313" key="4">
    <source>
        <dbReference type="Proteomes" id="UP000308267"/>
    </source>
</evidence>
<gene>
    <name evidence="3" type="ORF">CRM22_008202</name>
</gene>
<dbReference type="AlphaFoldDB" id="A0A4S2LJ89"/>
<feature type="compositionally biased region" description="Polar residues" evidence="1">
    <location>
        <begin position="200"/>
        <end position="231"/>
    </location>
</feature>
<keyword evidence="4" id="KW-1185">Reference proteome</keyword>
<name>A0A4S2LJ89_OPIFE</name>